<comment type="caution">
    <text evidence="5">The sequence shown here is derived from an EMBL/GenBank/DDBJ whole genome shotgun (WGS) entry which is preliminary data.</text>
</comment>
<feature type="region of interest" description="Disordered" evidence="3">
    <location>
        <begin position="730"/>
        <end position="851"/>
    </location>
</feature>
<gene>
    <name evidence="5" type="ORF">ACO22_01510</name>
</gene>
<dbReference type="PROSITE" id="PS01173">
    <property type="entry name" value="LIPASE_GDXG_HIS"/>
    <property type="match status" value="1"/>
</dbReference>
<feature type="region of interest" description="Disordered" evidence="3">
    <location>
        <begin position="297"/>
        <end position="322"/>
    </location>
</feature>
<dbReference type="PANTHER" id="PTHR48081">
    <property type="entry name" value="AB HYDROLASE SUPERFAMILY PROTEIN C4A8.06C"/>
    <property type="match status" value="1"/>
</dbReference>
<reference evidence="5 6" key="1">
    <citation type="submission" date="2016-06" db="EMBL/GenBank/DDBJ databases">
        <authorList>
            <person name="Kjaerup R.B."/>
            <person name="Dalgaard T.S."/>
            <person name="Juul-Madsen H.R."/>
        </authorList>
    </citation>
    <scope>NUCLEOTIDE SEQUENCE [LARGE SCALE GENOMIC DNA]</scope>
    <source>
        <strain evidence="5 6">Pb300</strain>
    </source>
</reference>
<dbReference type="GO" id="GO:0016787">
    <property type="term" value="F:hydrolase activity"/>
    <property type="evidence" value="ECO:0007669"/>
    <property type="project" value="UniProtKB-KW"/>
</dbReference>
<dbReference type="SUPFAM" id="SSF53474">
    <property type="entry name" value="alpha/beta-Hydrolases"/>
    <property type="match status" value="1"/>
</dbReference>
<feature type="domain" description="Alpha/beta hydrolase fold-3" evidence="4">
    <location>
        <begin position="147"/>
        <end position="258"/>
    </location>
</feature>
<dbReference type="Proteomes" id="UP000242814">
    <property type="component" value="Unassembled WGS sequence"/>
</dbReference>
<dbReference type="InterPro" id="IPR029058">
    <property type="entry name" value="AB_hydrolase_fold"/>
</dbReference>
<proteinExistence type="inferred from homology"/>
<dbReference type="Pfam" id="PF07859">
    <property type="entry name" value="Abhydrolase_3"/>
    <property type="match status" value="2"/>
</dbReference>
<sequence length="887" mass="98487">MPFNALTVGVAVAPTVLSTLLSHYTNRKAYRKKHAARISYHEGLDIVRRFLYYSSLHTVEDLQSFTSQRVPYPRWINVDAVVIPEDHVAAAADLLIIQLGPDGLSRVGGSKWWQWRGSKRALQGEWIETVRDLAARQRQGTHCNRIMLYIHGGAYYFGSLNSHRYQIQRHARKLKARVFARKSITTLYLSCNKVNIIQQIITVNSGIPSSEIIIAGDSAGAGMALSVLVTIRDQRLPLPAGAILISPWVDLTHSFPSVSGNGDGDYIPPYGFMHRPSKSWPPPSADELDEIVRVGRTARAEGHLPPNRTEDSQTSVRRSPGYVPSVRSWKSSMGRRSFSSVIESYDIFPNRANSLEIEIDGKVVEIKDQIHMYTTNELLSHPLVSPVLQPSLGGLPPMFVLSGGSELLRDEQIYLAHKATDPHSYLPSEEYLNVHDPHRNAVNGYPPTFVQLQVWDDVCHVAPTLSFTQPAKYMFRSIAQFGAWALARAQQTGVEIPNQVSEISSRDVDTPHSATQDRMSPSPYSGFTKIGKAGDPLPPFQDYMIRQRVDIDGNIYPLAARAYLTALHITPEEIGIPKPGPVRKWLRAKEAWDSAFSKEKSACQQQRLEEIMRGIGVFRLGEFPPPCALASRKDISVAYEEQEHKNHAMWFWSLLASKYDTKTMENERIMMGMEYQEGKRPSVRSSLRKKLLPHMKRKRRNTILQQTVMDLGQATESIPVLVLHLGSERRDFSSTGLPDANTEPSGQPPAIQPIESQPELADYTGFMDDSGASGQSSPEYTDDASAVKDGKGFISPIPTAARPDTNSKSPLEQKSPNGTASTASIIPIQNGIQDSGGSQTSGEGHAFPQVVDHSQLLAKRKEGIDRVASASEPKVRLFLEENGKPNV</sequence>
<dbReference type="VEuPathDB" id="FungiDB:PADG_03534"/>
<evidence type="ECO:0000256" key="3">
    <source>
        <dbReference type="SAM" id="MobiDB-lite"/>
    </source>
</evidence>
<dbReference type="InterPro" id="IPR013094">
    <property type="entry name" value="AB_hydrolase_3"/>
</dbReference>
<evidence type="ECO:0000256" key="2">
    <source>
        <dbReference type="ARBA" id="ARBA00022801"/>
    </source>
</evidence>
<dbReference type="InterPro" id="IPR050300">
    <property type="entry name" value="GDXG_lipolytic_enzyme"/>
</dbReference>
<feature type="domain" description="Alpha/beta hydrolase fold-3" evidence="4">
    <location>
        <begin position="370"/>
        <end position="421"/>
    </location>
</feature>
<dbReference type="EMBL" id="LZYO01000037">
    <property type="protein sequence ID" value="ODH40911.1"/>
    <property type="molecule type" value="Genomic_DNA"/>
</dbReference>
<dbReference type="InterPro" id="IPR002168">
    <property type="entry name" value="Lipase_GDXG_HIS_AS"/>
</dbReference>
<dbReference type="VEuPathDB" id="FungiDB:PABG_01860"/>
<accession>A0A1D2JLD4</accession>
<dbReference type="PANTHER" id="PTHR48081:SF19">
    <property type="entry name" value="AB HYDROLASE SUPERFAMILY PROTEIN C4A8.06C"/>
    <property type="match status" value="1"/>
</dbReference>
<keyword evidence="2" id="KW-0378">Hydrolase</keyword>
<evidence type="ECO:0000313" key="5">
    <source>
        <dbReference type="EMBL" id="ODH40911.1"/>
    </source>
</evidence>
<organism evidence="5 6">
    <name type="scientific">Paracoccidioides brasiliensis</name>
    <dbReference type="NCBI Taxonomy" id="121759"/>
    <lineage>
        <taxon>Eukaryota</taxon>
        <taxon>Fungi</taxon>
        <taxon>Dikarya</taxon>
        <taxon>Ascomycota</taxon>
        <taxon>Pezizomycotina</taxon>
        <taxon>Eurotiomycetes</taxon>
        <taxon>Eurotiomycetidae</taxon>
        <taxon>Onygenales</taxon>
        <taxon>Ajellomycetaceae</taxon>
        <taxon>Paracoccidioides</taxon>
    </lineage>
</organism>
<dbReference type="Gene3D" id="3.40.50.1820">
    <property type="entry name" value="alpha/beta hydrolase"/>
    <property type="match status" value="2"/>
</dbReference>
<dbReference type="AlphaFoldDB" id="A0A1D2JLD4"/>
<feature type="compositionally biased region" description="Polar residues" evidence="3">
    <location>
        <begin position="512"/>
        <end position="524"/>
    </location>
</feature>
<comment type="similarity">
    <text evidence="1">Belongs to the 'GDXG' lipolytic enzyme family.</text>
</comment>
<feature type="compositionally biased region" description="Polar residues" evidence="3">
    <location>
        <begin position="804"/>
        <end position="824"/>
    </location>
</feature>
<name>A0A1D2JLD4_PARBR</name>
<evidence type="ECO:0000259" key="4">
    <source>
        <dbReference type="Pfam" id="PF07859"/>
    </source>
</evidence>
<evidence type="ECO:0000256" key="1">
    <source>
        <dbReference type="ARBA" id="ARBA00010515"/>
    </source>
</evidence>
<feature type="region of interest" description="Disordered" evidence="3">
    <location>
        <begin position="502"/>
        <end position="524"/>
    </location>
</feature>
<feature type="compositionally biased region" description="Polar residues" evidence="3">
    <location>
        <begin position="830"/>
        <end position="842"/>
    </location>
</feature>
<evidence type="ECO:0000313" key="6">
    <source>
        <dbReference type="Proteomes" id="UP000242814"/>
    </source>
</evidence>
<protein>
    <recommendedName>
        <fullName evidence="4">Alpha/beta hydrolase fold-3 domain-containing protein</fullName>
    </recommendedName>
</protein>